<evidence type="ECO:0000313" key="4">
    <source>
        <dbReference type="EMBL" id="SMP20026.1"/>
    </source>
</evidence>
<name>A0ABY1NWA5_9BACT</name>
<organism evidence="4 5">
    <name type="scientific">Algoriphagus winogradskyi</name>
    <dbReference type="NCBI Taxonomy" id="237017"/>
    <lineage>
        <taxon>Bacteria</taxon>
        <taxon>Pseudomonadati</taxon>
        <taxon>Bacteroidota</taxon>
        <taxon>Cytophagia</taxon>
        <taxon>Cytophagales</taxon>
        <taxon>Cyclobacteriaceae</taxon>
        <taxon>Algoriphagus</taxon>
    </lineage>
</organism>
<dbReference type="EMBL" id="FXUA01000003">
    <property type="protein sequence ID" value="SMP20026.1"/>
    <property type="molecule type" value="Genomic_DNA"/>
</dbReference>
<gene>
    <name evidence="4" type="ORF">SAMN06265367_10366</name>
</gene>
<dbReference type="CDD" id="cd03801">
    <property type="entry name" value="GT4_PimA-like"/>
    <property type="match status" value="1"/>
</dbReference>
<dbReference type="PANTHER" id="PTHR46401:SF2">
    <property type="entry name" value="GLYCOSYLTRANSFERASE WBBK-RELATED"/>
    <property type="match status" value="1"/>
</dbReference>
<proteinExistence type="predicted"/>
<dbReference type="Pfam" id="PF00534">
    <property type="entry name" value="Glycos_transf_1"/>
    <property type="match status" value="1"/>
</dbReference>
<dbReference type="PANTHER" id="PTHR46401">
    <property type="entry name" value="GLYCOSYLTRANSFERASE WBBK-RELATED"/>
    <property type="match status" value="1"/>
</dbReference>
<dbReference type="InterPro" id="IPR001296">
    <property type="entry name" value="Glyco_trans_1"/>
</dbReference>
<keyword evidence="1" id="KW-0808">Transferase</keyword>
<feature type="domain" description="Glycosyl transferase family 1" evidence="2">
    <location>
        <begin position="211"/>
        <end position="369"/>
    </location>
</feature>
<evidence type="ECO:0000259" key="3">
    <source>
        <dbReference type="Pfam" id="PF13439"/>
    </source>
</evidence>
<dbReference type="SUPFAM" id="SSF53756">
    <property type="entry name" value="UDP-Glycosyltransferase/glycogen phosphorylase"/>
    <property type="match status" value="1"/>
</dbReference>
<accession>A0ABY1NWA5</accession>
<dbReference type="InterPro" id="IPR028098">
    <property type="entry name" value="Glyco_trans_4-like_N"/>
</dbReference>
<dbReference type="Proteomes" id="UP001157915">
    <property type="component" value="Unassembled WGS sequence"/>
</dbReference>
<evidence type="ECO:0000259" key="2">
    <source>
        <dbReference type="Pfam" id="PF00534"/>
    </source>
</evidence>
<dbReference type="Gene3D" id="3.40.50.2000">
    <property type="entry name" value="Glycogen Phosphorylase B"/>
    <property type="match status" value="2"/>
</dbReference>
<evidence type="ECO:0000313" key="5">
    <source>
        <dbReference type="Proteomes" id="UP001157915"/>
    </source>
</evidence>
<dbReference type="Pfam" id="PF13439">
    <property type="entry name" value="Glyco_transf_4"/>
    <property type="match status" value="1"/>
</dbReference>
<keyword evidence="5" id="KW-1185">Reference proteome</keyword>
<comment type="caution">
    <text evidence="4">The sequence shown here is derived from an EMBL/GenBank/DDBJ whole genome shotgun (WGS) entry which is preliminary data.</text>
</comment>
<protein>
    <submittedName>
        <fullName evidence="4">Glycosyltransferase involved in cell wall bisynthesis</fullName>
    </submittedName>
</protein>
<feature type="domain" description="Glycosyltransferase subfamily 4-like N-terminal" evidence="3">
    <location>
        <begin position="17"/>
        <end position="203"/>
    </location>
</feature>
<sequence>MHIVFVSREYHNSKRGGGIATYLHDLISMILDHGHQVTLITASDDTRTNSIEVEGNFTKINLEGGDFIIPQVEPGMITMKKFRIFFRFFSYRLKVLREVLKLKNVDVLEVSEFGAESVFFKNFDFPVVYRLQTSSLLDRNNGGVFKFRPKLIPNFFTGYFEKRVLSSADYLTSCSYSLKDWTSKYFNIPADKINVLYNPINLKKWQFQRTEESLASTKILFVGTVSYEKGVGELVEACKILKSKGIDLTLTIAGKLGGYGKNLQQELKDEKWCEFLGHITKKELNTIYESHSIAVFPSHWEALGLVTLEAMFSGALVIGSAEGGMSELIDDQETGFLIQPKDAVTLSHLIEKVLNLPLPEKSRISKNAVQQVIESFSDKKIVPQFISYYQQVVDDYHANSKAK</sequence>
<reference evidence="4 5" key="1">
    <citation type="submission" date="2017-05" db="EMBL/GenBank/DDBJ databases">
        <authorList>
            <person name="Varghese N."/>
            <person name="Submissions S."/>
        </authorList>
    </citation>
    <scope>NUCLEOTIDE SEQUENCE [LARGE SCALE GENOMIC DNA]</scope>
    <source>
        <strain evidence="4 5">DSM 15360</strain>
    </source>
</reference>
<dbReference type="RefSeq" id="WP_283412601.1">
    <property type="nucleotide sequence ID" value="NZ_FXUA01000003.1"/>
</dbReference>
<evidence type="ECO:0000256" key="1">
    <source>
        <dbReference type="ARBA" id="ARBA00022679"/>
    </source>
</evidence>